<name>A0A0N0RRG6_9MICO</name>
<dbReference type="GO" id="GO:0015744">
    <property type="term" value="P:succinate transport"/>
    <property type="evidence" value="ECO:0007669"/>
    <property type="project" value="TreeGrafter"/>
</dbReference>
<feature type="transmembrane region" description="Helical" evidence="7">
    <location>
        <begin position="333"/>
        <end position="352"/>
    </location>
</feature>
<dbReference type="OrthoDB" id="9763957at2"/>
<evidence type="ECO:0008006" key="12">
    <source>
        <dbReference type="Google" id="ProtNLM"/>
    </source>
</evidence>
<comment type="similarity">
    <text evidence="6">Belongs to the ThrE exporter (TC 2.A.79) family.</text>
</comment>
<evidence type="ECO:0000256" key="1">
    <source>
        <dbReference type="ARBA" id="ARBA00004651"/>
    </source>
</evidence>
<evidence type="ECO:0000256" key="6">
    <source>
        <dbReference type="ARBA" id="ARBA00034125"/>
    </source>
</evidence>
<dbReference type="GO" id="GO:0005886">
    <property type="term" value="C:plasma membrane"/>
    <property type="evidence" value="ECO:0007669"/>
    <property type="project" value="UniProtKB-SubCell"/>
</dbReference>
<evidence type="ECO:0000259" key="8">
    <source>
        <dbReference type="Pfam" id="PF06738"/>
    </source>
</evidence>
<feature type="transmembrane region" description="Helical" evidence="7">
    <location>
        <begin position="235"/>
        <end position="257"/>
    </location>
</feature>
<sequence>MERRRRRVLPSLGNLVRSTGSASDLTETIPVIDDALAVRILDLAVRIGETMLVTGATASDVTLTIVRVGRTYGLDPVHVDVTYNSITAAYHRSGAPRPITILRVVRGAVPDHEKLQRLQALVTEVRSGLDLDTAVARFRDIRRAPFAYRPLIVIGAQALLAVGVAVMFGVSWLAIALAFFAAALAALTQHLLTKASVPFFFSQIAGAFVLTLVAALSPLLEMTGWDAAQGVRPSVIVASGVVLMLAGLTVVGAAQDAIDGFALTATGRILELTIQTLGVVVGILAGLETARVLGLGVDPPDDVLPFGPIPLQFFGAALIAVAVAVYNGAGARIIVVSALLSLVAWLGYLVASSTGLDVAAASGIGAFMGSFVGIVLAYRLHVPSVAITTAAILPMVPGAAVFRGLLSIVESGGSAELLLQGFSTLAVAATVGISLAVGASLGIYIGQPVRESLSSVARARAHVRRWRKPD</sequence>
<protein>
    <recommendedName>
        <fullName evidence="12">Threonine/serine exporter family protein</fullName>
    </recommendedName>
</protein>
<dbReference type="GO" id="GO:0022857">
    <property type="term" value="F:transmembrane transporter activity"/>
    <property type="evidence" value="ECO:0007669"/>
    <property type="project" value="InterPro"/>
</dbReference>
<reference evidence="10" key="1">
    <citation type="submission" date="2015-04" db="EMBL/GenBank/DDBJ databases">
        <title>Complete genome sequence of Microbacterium chocolatum SIT 101, a bacterium enantioselectively hydrolyzing mesomeric diesters.</title>
        <authorList>
            <person name="Li X."/>
            <person name="Xu Y."/>
        </authorList>
    </citation>
    <scope>NUCLEOTIDE SEQUENCE [LARGE SCALE GENOMIC DNA]</scope>
    <source>
        <strain evidence="10">SIT 101</strain>
    </source>
</reference>
<feature type="transmembrane region" description="Helical" evidence="7">
    <location>
        <begin position="425"/>
        <end position="445"/>
    </location>
</feature>
<feature type="transmembrane region" description="Helical" evidence="7">
    <location>
        <begin position="358"/>
        <end position="378"/>
    </location>
</feature>
<feature type="transmembrane region" description="Helical" evidence="7">
    <location>
        <begin position="146"/>
        <end position="166"/>
    </location>
</feature>
<dbReference type="Proteomes" id="UP000037737">
    <property type="component" value="Unassembled WGS sequence"/>
</dbReference>
<dbReference type="InterPro" id="IPR024528">
    <property type="entry name" value="ThrE_2"/>
</dbReference>
<evidence type="ECO:0000256" key="3">
    <source>
        <dbReference type="ARBA" id="ARBA00022692"/>
    </source>
</evidence>
<accession>A0A0N0RRG6</accession>
<organism evidence="10 11">
    <name type="scientific">Microbacterium aurantiacum</name>
    <dbReference type="NCBI Taxonomy" id="162393"/>
    <lineage>
        <taxon>Bacteria</taxon>
        <taxon>Bacillati</taxon>
        <taxon>Actinomycetota</taxon>
        <taxon>Actinomycetes</taxon>
        <taxon>Micrococcales</taxon>
        <taxon>Microbacteriaceae</taxon>
        <taxon>Microbacterium</taxon>
    </lineage>
</organism>
<feature type="transmembrane region" description="Helical" evidence="7">
    <location>
        <begin position="385"/>
        <end position="405"/>
    </location>
</feature>
<keyword evidence="5 7" id="KW-0472">Membrane</keyword>
<evidence type="ECO:0000256" key="4">
    <source>
        <dbReference type="ARBA" id="ARBA00022989"/>
    </source>
</evidence>
<feature type="transmembrane region" description="Helical" evidence="7">
    <location>
        <begin position="269"/>
        <end position="287"/>
    </location>
</feature>
<keyword evidence="11" id="KW-1185">Reference proteome</keyword>
<dbReference type="EMBL" id="LAVO01000007">
    <property type="protein sequence ID" value="KOS10903.1"/>
    <property type="molecule type" value="Genomic_DNA"/>
</dbReference>
<feature type="transmembrane region" description="Helical" evidence="7">
    <location>
        <begin position="307"/>
        <end position="326"/>
    </location>
</feature>
<dbReference type="Pfam" id="PF06738">
    <property type="entry name" value="ThrE"/>
    <property type="match status" value="1"/>
</dbReference>
<keyword evidence="3 7" id="KW-0812">Transmembrane</keyword>
<dbReference type="PANTHER" id="PTHR34390">
    <property type="entry name" value="UPF0442 PROTEIN YJJB-RELATED"/>
    <property type="match status" value="1"/>
</dbReference>
<evidence type="ECO:0000256" key="7">
    <source>
        <dbReference type="SAM" id="Phobius"/>
    </source>
</evidence>
<gene>
    <name evidence="10" type="ORF">XI38_08285</name>
</gene>
<feature type="transmembrane region" description="Helical" evidence="7">
    <location>
        <begin position="172"/>
        <end position="192"/>
    </location>
</feature>
<keyword evidence="4 7" id="KW-1133">Transmembrane helix</keyword>
<evidence type="ECO:0000313" key="11">
    <source>
        <dbReference type="Proteomes" id="UP000037737"/>
    </source>
</evidence>
<comment type="subcellular location">
    <subcellularLocation>
        <location evidence="1">Cell membrane</location>
        <topology evidence="1">Multi-pass membrane protein</topology>
    </subcellularLocation>
</comment>
<dbReference type="PANTHER" id="PTHR34390:SF2">
    <property type="entry name" value="SUCCINATE TRANSPORTER SUBUNIT YJJP-RELATED"/>
    <property type="match status" value="1"/>
</dbReference>
<evidence type="ECO:0000313" key="10">
    <source>
        <dbReference type="EMBL" id="KOS10903.1"/>
    </source>
</evidence>
<dbReference type="InterPro" id="IPR010619">
    <property type="entry name" value="ThrE-like_N"/>
</dbReference>
<dbReference type="Pfam" id="PF12821">
    <property type="entry name" value="ThrE_2"/>
    <property type="match status" value="1"/>
</dbReference>
<comment type="caution">
    <text evidence="10">The sequence shown here is derived from an EMBL/GenBank/DDBJ whole genome shotgun (WGS) entry which is preliminary data.</text>
</comment>
<dbReference type="AlphaFoldDB" id="A0A0N0RRG6"/>
<evidence type="ECO:0000256" key="5">
    <source>
        <dbReference type="ARBA" id="ARBA00023136"/>
    </source>
</evidence>
<keyword evidence="2" id="KW-1003">Cell membrane</keyword>
<evidence type="ECO:0000259" key="9">
    <source>
        <dbReference type="Pfam" id="PF12821"/>
    </source>
</evidence>
<feature type="domain" description="Threonine/serine exporter-like N-terminal" evidence="8">
    <location>
        <begin position="42"/>
        <end position="288"/>
    </location>
</feature>
<feature type="transmembrane region" description="Helical" evidence="7">
    <location>
        <begin position="199"/>
        <end position="220"/>
    </location>
</feature>
<dbReference type="PATRIC" id="fig|84292.3.peg.1692"/>
<dbReference type="InterPro" id="IPR050539">
    <property type="entry name" value="ThrE_Dicarb/AminoAcid_Exp"/>
</dbReference>
<evidence type="ECO:0000256" key="2">
    <source>
        <dbReference type="ARBA" id="ARBA00022475"/>
    </source>
</evidence>
<proteinExistence type="inferred from homology"/>
<feature type="domain" description="Threonine/Serine exporter ThrE" evidence="9">
    <location>
        <begin position="312"/>
        <end position="441"/>
    </location>
</feature>
<dbReference type="KEGG" id="mcw:A8L33_13865"/>